<keyword evidence="2" id="KW-1185">Reference proteome</keyword>
<reference evidence="2" key="1">
    <citation type="journal article" date="2014" name="Proc. Natl. Acad. Sci. U.S.A.">
        <title>Extensive sampling of basidiomycete genomes demonstrates inadequacy of the white-rot/brown-rot paradigm for wood decay fungi.</title>
        <authorList>
            <person name="Riley R."/>
            <person name="Salamov A.A."/>
            <person name="Brown D.W."/>
            <person name="Nagy L.G."/>
            <person name="Floudas D."/>
            <person name="Held B.W."/>
            <person name="Levasseur A."/>
            <person name="Lombard V."/>
            <person name="Morin E."/>
            <person name="Otillar R."/>
            <person name="Lindquist E.A."/>
            <person name="Sun H."/>
            <person name="LaButti K.M."/>
            <person name="Schmutz J."/>
            <person name="Jabbour D."/>
            <person name="Luo H."/>
            <person name="Baker S.E."/>
            <person name="Pisabarro A.G."/>
            <person name="Walton J.D."/>
            <person name="Blanchette R.A."/>
            <person name="Henrissat B."/>
            <person name="Martin F."/>
            <person name="Cullen D."/>
            <person name="Hibbett D.S."/>
            <person name="Grigoriev I.V."/>
        </authorList>
    </citation>
    <scope>NUCLEOTIDE SEQUENCE [LARGE SCALE GENOMIC DNA]</scope>
    <source>
        <strain evidence="2">MUCL 33604</strain>
    </source>
</reference>
<protein>
    <submittedName>
        <fullName evidence="1">Uncharacterized protein</fullName>
    </submittedName>
</protein>
<gene>
    <name evidence="1" type="ORF">JAAARDRAFT_212323</name>
</gene>
<accession>A0A067P2L1</accession>
<dbReference type="Proteomes" id="UP000027265">
    <property type="component" value="Unassembled WGS sequence"/>
</dbReference>
<name>A0A067P2L1_9AGAM</name>
<dbReference type="AlphaFoldDB" id="A0A067P2L1"/>
<evidence type="ECO:0000313" key="1">
    <source>
        <dbReference type="EMBL" id="KDQ49168.1"/>
    </source>
</evidence>
<sequence>MISRGNFSTQTLVTSYIAALAPSHPFFQSSFTSIGTIEALEAILSTDIAYSRDSDPLLFSARRALVAMTETQVLSIAKPMGHQIRTIESGYFHLYFLSEGGSVFRDFWEYPPLPHGPRAETWSAWKGAVENNRNLIQLLRGRQTQTLAATTFARLYTPFSHQHSTTTYTLFAKTAFRDPATIQYLWFELSRAKDVLDQAALLHVLEVLHGHVELGFKNQVTIDWKWGAFFEPAIRFCMSMLSFSSPFLDHLIQDLLELMEASPYKISYIFPSIVNSSPSFHPILEFDCYRKQLLATDLQTSTSYSLASRAIQILLDPFFHYRIQLSLNSACQKSPNSRIKGREGVPLLGVTKALEKPVVSMLVRQLISLFDRGHCTVDHVMQICRQHPELEVPVRADVRLSAGRYPALHLALLREDKSRLVGRRLRCTGIVRLICTGDESGLPECLVTDAQHPLSWLEVSRTKTRTYDESLQPLPIFCPPPVDGQGPLYLLQHYESLGSPRQQIVRGRSLTDNNIKSSHQFVLAIRHEPRDQGNISLNGRCLWQSVDGLLTDVFTGQCGVSLEEAPPRHFHDPHHWKFPWSQVREYPTRKDQAGMLNPSQYYIGFDPRQA</sequence>
<proteinExistence type="predicted"/>
<dbReference type="EMBL" id="KL197798">
    <property type="protein sequence ID" value="KDQ49168.1"/>
    <property type="molecule type" value="Genomic_DNA"/>
</dbReference>
<dbReference type="InParanoid" id="A0A067P2L1"/>
<dbReference type="HOGENOM" id="CLU_031134_0_0_1"/>
<organism evidence="1 2">
    <name type="scientific">Jaapia argillacea MUCL 33604</name>
    <dbReference type="NCBI Taxonomy" id="933084"/>
    <lineage>
        <taxon>Eukaryota</taxon>
        <taxon>Fungi</taxon>
        <taxon>Dikarya</taxon>
        <taxon>Basidiomycota</taxon>
        <taxon>Agaricomycotina</taxon>
        <taxon>Agaricomycetes</taxon>
        <taxon>Agaricomycetidae</taxon>
        <taxon>Jaapiales</taxon>
        <taxon>Jaapiaceae</taxon>
        <taxon>Jaapia</taxon>
    </lineage>
</organism>
<evidence type="ECO:0000313" key="2">
    <source>
        <dbReference type="Proteomes" id="UP000027265"/>
    </source>
</evidence>